<sequence length="109" mass="11828">MSEATPDGMVPVDTKHGDDVDIRAIVVWGLVSVLITVATIAGLHAVYNTVAAEQRVTKDFDAKFTESDSKISAQLNALDNLEWVDNEGKTVAVPIEKAMQITVKEFAQK</sequence>
<accession>A0A9X2F7I6</accession>
<keyword evidence="1" id="KW-0812">Transmembrane</keyword>
<gene>
    <name evidence="2" type="ORF">NG895_03910</name>
</gene>
<evidence type="ECO:0000313" key="2">
    <source>
        <dbReference type="EMBL" id="MCO6043042.1"/>
    </source>
</evidence>
<evidence type="ECO:0000313" key="3">
    <source>
        <dbReference type="Proteomes" id="UP001155241"/>
    </source>
</evidence>
<feature type="transmembrane region" description="Helical" evidence="1">
    <location>
        <begin position="25"/>
        <end position="47"/>
    </location>
</feature>
<reference evidence="2" key="1">
    <citation type="submission" date="2022-06" db="EMBL/GenBank/DDBJ databases">
        <title>Aeoliella straminimaris, a novel planctomycete from sediments.</title>
        <authorList>
            <person name="Vitorino I.R."/>
            <person name="Lage O.M."/>
        </authorList>
    </citation>
    <scope>NUCLEOTIDE SEQUENCE</scope>
    <source>
        <strain evidence="2">ICT_H6.2</strain>
    </source>
</reference>
<keyword evidence="1" id="KW-1133">Transmembrane helix</keyword>
<proteinExistence type="predicted"/>
<organism evidence="2 3">
    <name type="scientific">Aeoliella straminimaris</name>
    <dbReference type="NCBI Taxonomy" id="2954799"/>
    <lineage>
        <taxon>Bacteria</taxon>
        <taxon>Pseudomonadati</taxon>
        <taxon>Planctomycetota</taxon>
        <taxon>Planctomycetia</taxon>
        <taxon>Pirellulales</taxon>
        <taxon>Lacipirellulaceae</taxon>
        <taxon>Aeoliella</taxon>
    </lineage>
</organism>
<keyword evidence="3" id="KW-1185">Reference proteome</keyword>
<dbReference type="RefSeq" id="WP_252851141.1">
    <property type="nucleotide sequence ID" value="NZ_JAMXLR010000016.1"/>
</dbReference>
<dbReference type="EMBL" id="JAMXLR010000016">
    <property type="protein sequence ID" value="MCO6043042.1"/>
    <property type="molecule type" value="Genomic_DNA"/>
</dbReference>
<dbReference type="AlphaFoldDB" id="A0A9X2F7I6"/>
<protein>
    <submittedName>
        <fullName evidence="2">Uncharacterized protein</fullName>
    </submittedName>
</protein>
<dbReference type="Proteomes" id="UP001155241">
    <property type="component" value="Unassembled WGS sequence"/>
</dbReference>
<name>A0A9X2F7I6_9BACT</name>
<keyword evidence="1" id="KW-0472">Membrane</keyword>
<comment type="caution">
    <text evidence="2">The sequence shown here is derived from an EMBL/GenBank/DDBJ whole genome shotgun (WGS) entry which is preliminary data.</text>
</comment>
<evidence type="ECO:0000256" key="1">
    <source>
        <dbReference type="SAM" id="Phobius"/>
    </source>
</evidence>